<sequence length="250" mass="25150">MALLTKRTPAILVPVQTGITPPFGYVRDFYTELKANAAVAAMYDFHADFCTINNSNGITRVTDSLGKASPLTPFAGSTPPTLVDAGGGGANFAVGTPTARCVLTGSTYAGGTSYGLLAVISYAALPSATESIAAFGTNQNNLYFNTAGSFGGAGIGTVAGFADGQPSWGLGYRGNSVNGNSQGELGTSNGTAAAVPSLGVLTVGMNGANVTAASGFFTGILHALLVLTAVPDAPTLTLITDWAKSITPQR</sequence>
<dbReference type="RefSeq" id="WP_395132473.1">
    <property type="nucleotide sequence ID" value="NZ_JBIMPR010000003.1"/>
</dbReference>
<accession>A0ABW7LKX9</accession>
<comment type="caution">
    <text evidence="1">The sequence shown here is derived from an EMBL/GenBank/DDBJ whole genome shotgun (WGS) entry which is preliminary data.</text>
</comment>
<evidence type="ECO:0000313" key="1">
    <source>
        <dbReference type="EMBL" id="MFH5773612.1"/>
    </source>
</evidence>
<name>A0ABW7LKX9_9RHOB</name>
<reference evidence="1 2" key="1">
    <citation type="submission" date="2024-10" db="EMBL/GenBank/DDBJ databases">
        <title>Paracoccus drimophilus sp. nov., a novel bacterium from corn roots in Hunan.</title>
        <authorList>
            <person name="Li X."/>
        </authorList>
    </citation>
    <scope>NUCLEOTIDE SEQUENCE [LARGE SCALE GENOMIC DNA]</scope>
    <source>
        <strain evidence="1 2">NGMCC 1.201697</strain>
    </source>
</reference>
<evidence type="ECO:0000313" key="2">
    <source>
        <dbReference type="Proteomes" id="UP001609376"/>
    </source>
</evidence>
<organism evidence="1 2">
    <name type="scientific">Paracoccus broussonetiae subsp. drimophilus</name>
    <dbReference type="NCBI Taxonomy" id="3373869"/>
    <lineage>
        <taxon>Bacteria</taxon>
        <taxon>Pseudomonadati</taxon>
        <taxon>Pseudomonadota</taxon>
        <taxon>Alphaproteobacteria</taxon>
        <taxon>Rhodobacterales</taxon>
        <taxon>Paracoccaceae</taxon>
        <taxon>Paracoccus</taxon>
        <taxon>Paracoccus broussonetiae</taxon>
    </lineage>
</organism>
<keyword evidence="2" id="KW-1185">Reference proteome</keyword>
<dbReference type="EMBL" id="JBIMPR010000003">
    <property type="protein sequence ID" value="MFH5773612.1"/>
    <property type="molecule type" value="Genomic_DNA"/>
</dbReference>
<protein>
    <submittedName>
        <fullName evidence="1">Uncharacterized protein</fullName>
    </submittedName>
</protein>
<dbReference type="Proteomes" id="UP001609376">
    <property type="component" value="Unassembled WGS sequence"/>
</dbReference>
<gene>
    <name evidence="1" type="ORF">ACHFJ0_05120</name>
</gene>
<proteinExistence type="predicted"/>